<proteinExistence type="predicted"/>
<gene>
    <name evidence="2" type="ORF">H6G03_15140</name>
</gene>
<dbReference type="InterPro" id="IPR039315">
    <property type="entry name" value="CheW"/>
</dbReference>
<dbReference type="Gene3D" id="2.30.30.40">
    <property type="entry name" value="SH3 Domains"/>
    <property type="match status" value="1"/>
</dbReference>
<evidence type="ECO:0000313" key="3">
    <source>
        <dbReference type="Proteomes" id="UP000641646"/>
    </source>
</evidence>
<keyword evidence="3" id="KW-1185">Reference proteome</keyword>
<accession>A0A926VGW7</accession>
<dbReference type="GO" id="GO:0007165">
    <property type="term" value="P:signal transduction"/>
    <property type="evidence" value="ECO:0007669"/>
    <property type="project" value="InterPro"/>
</dbReference>
<dbReference type="SMART" id="SM00260">
    <property type="entry name" value="CheW"/>
    <property type="match status" value="1"/>
</dbReference>
<reference evidence="2" key="1">
    <citation type="journal article" date="2015" name="ISME J.">
        <title>Draft Genome Sequence of Streptomyces incarnatus NRRL8089, which Produces the Nucleoside Antibiotic Sinefungin.</title>
        <authorList>
            <person name="Oshima K."/>
            <person name="Hattori M."/>
            <person name="Shimizu H."/>
            <person name="Fukuda K."/>
            <person name="Nemoto M."/>
            <person name="Inagaki K."/>
            <person name="Tamura T."/>
        </authorList>
    </citation>
    <scope>NUCLEOTIDE SEQUENCE</scope>
    <source>
        <strain evidence="2">FACHB-1375</strain>
    </source>
</reference>
<dbReference type="GO" id="GO:0006935">
    <property type="term" value="P:chemotaxis"/>
    <property type="evidence" value="ECO:0007669"/>
    <property type="project" value="InterPro"/>
</dbReference>
<dbReference type="SUPFAM" id="SSF50341">
    <property type="entry name" value="CheW-like"/>
    <property type="match status" value="1"/>
</dbReference>
<dbReference type="PANTHER" id="PTHR22617:SF43">
    <property type="entry name" value="PROTEIN PILI"/>
    <property type="match status" value="1"/>
</dbReference>
<comment type="caution">
    <text evidence="2">The sequence shown here is derived from an EMBL/GenBank/DDBJ whole genome shotgun (WGS) entry which is preliminary data.</text>
</comment>
<feature type="domain" description="CheW-like" evidence="1">
    <location>
        <begin position="1"/>
        <end position="143"/>
    </location>
</feature>
<dbReference type="EMBL" id="JACJPW010000036">
    <property type="protein sequence ID" value="MBD2182414.1"/>
    <property type="molecule type" value="Genomic_DNA"/>
</dbReference>
<dbReference type="GO" id="GO:0005829">
    <property type="term" value="C:cytosol"/>
    <property type="evidence" value="ECO:0007669"/>
    <property type="project" value="TreeGrafter"/>
</dbReference>
<dbReference type="PANTHER" id="PTHR22617">
    <property type="entry name" value="CHEMOTAXIS SENSOR HISTIDINE KINASE-RELATED"/>
    <property type="match status" value="1"/>
</dbReference>
<organism evidence="2 3">
    <name type="scientific">Aerosakkonema funiforme FACHB-1375</name>
    <dbReference type="NCBI Taxonomy" id="2949571"/>
    <lineage>
        <taxon>Bacteria</taxon>
        <taxon>Bacillati</taxon>
        <taxon>Cyanobacteriota</taxon>
        <taxon>Cyanophyceae</taxon>
        <taxon>Oscillatoriophycideae</taxon>
        <taxon>Aerosakkonematales</taxon>
        <taxon>Aerosakkonemataceae</taxon>
        <taxon>Aerosakkonema</taxon>
    </lineage>
</organism>
<dbReference type="PROSITE" id="PS50851">
    <property type="entry name" value="CHEW"/>
    <property type="match status" value="1"/>
</dbReference>
<dbReference type="InterPro" id="IPR002545">
    <property type="entry name" value="CheW-lke_dom"/>
</dbReference>
<sequence length="159" mass="17928">MLMLLFYAGNNLYAVESSQVVEVIPRVSLRKINHVPDYVAGLFNYRGAIVPVIDLCHLIQGTPSRSYLSTRIVMVNYPVKNNTIRYLGLMAERVTETLDKPDTDLVDAGIQVNEAPYLGEMIMDDKGMIQCIRLEKLFSDSQHKYLLTAGNNSTNDTRN</sequence>
<dbReference type="Gene3D" id="2.40.50.180">
    <property type="entry name" value="CheA-289, Domain 4"/>
    <property type="match status" value="1"/>
</dbReference>
<dbReference type="AlphaFoldDB" id="A0A926VGW7"/>
<dbReference type="CDD" id="cd00588">
    <property type="entry name" value="CheW_like"/>
    <property type="match status" value="1"/>
</dbReference>
<reference evidence="2" key="2">
    <citation type="submission" date="2020-08" db="EMBL/GenBank/DDBJ databases">
        <authorList>
            <person name="Chen M."/>
            <person name="Teng W."/>
            <person name="Zhao L."/>
            <person name="Hu C."/>
            <person name="Zhou Y."/>
            <person name="Han B."/>
            <person name="Song L."/>
            <person name="Shu W."/>
        </authorList>
    </citation>
    <scope>NUCLEOTIDE SEQUENCE</scope>
    <source>
        <strain evidence="2">FACHB-1375</strain>
    </source>
</reference>
<dbReference type="RefSeq" id="WP_190465226.1">
    <property type="nucleotide sequence ID" value="NZ_JACJPW010000036.1"/>
</dbReference>
<evidence type="ECO:0000259" key="1">
    <source>
        <dbReference type="PROSITE" id="PS50851"/>
    </source>
</evidence>
<dbReference type="Pfam" id="PF01584">
    <property type="entry name" value="CheW"/>
    <property type="match status" value="1"/>
</dbReference>
<dbReference type="Proteomes" id="UP000641646">
    <property type="component" value="Unassembled WGS sequence"/>
</dbReference>
<evidence type="ECO:0000313" key="2">
    <source>
        <dbReference type="EMBL" id="MBD2182414.1"/>
    </source>
</evidence>
<protein>
    <submittedName>
        <fullName evidence="2">Chemotaxis protein CheW</fullName>
    </submittedName>
</protein>
<dbReference type="InterPro" id="IPR036061">
    <property type="entry name" value="CheW-like_dom_sf"/>
</dbReference>
<name>A0A926VGW7_9CYAN</name>